<dbReference type="AlphaFoldDB" id="A0A4Y2VUG1"/>
<name>A0A4Y2VUG1_ARAVE</name>
<proteinExistence type="predicted"/>
<protein>
    <submittedName>
        <fullName evidence="1">Uncharacterized protein</fullName>
    </submittedName>
</protein>
<keyword evidence="2" id="KW-1185">Reference proteome</keyword>
<comment type="caution">
    <text evidence="1">The sequence shown here is derived from an EMBL/GenBank/DDBJ whole genome shotgun (WGS) entry which is preliminary data.</text>
</comment>
<organism evidence="1 2">
    <name type="scientific">Araneus ventricosus</name>
    <name type="common">Orbweaver spider</name>
    <name type="synonym">Epeira ventricosa</name>
    <dbReference type="NCBI Taxonomy" id="182803"/>
    <lineage>
        <taxon>Eukaryota</taxon>
        <taxon>Metazoa</taxon>
        <taxon>Ecdysozoa</taxon>
        <taxon>Arthropoda</taxon>
        <taxon>Chelicerata</taxon>
        <taxon>Arachnida</taxon>
        <taxon>Araneae</taxon>
        <taxon>Araneomorphae</taxon>
        <taxon>Entelegynae</taxon>
        <taxon>Araneoidea</taxon>
        <taxon>Araneidae</taxon>
        <taxon>Araneus</taxon>
    </lineage>
</organism>
<sequence>MKYKQFWKTPCGNSFDFKFSKVLESVCFKKEPMRYKIRIRAPTALPTTESNKGRQLLALASPALVLHASQGLYAKGHFRERLPPLTQSPRSYHCRLIPLSGGIPPD</sequence>
<reference evidence="1 2" key="1">
    <citation type="journal article" date="2019" name="Sci. Rep.">
        <title>Orb-weaving spider Araneus ventricosus genome elucidates the spidroin gene catalogue.</title>
        <authorList>
            <person name="Kono N."/>
            <person name="Nakamura H."/>
            <person name="Ohtoshi R."/>
            <person name="Moran D.A.P."/>
            <person name="Shinohara A."/>
            <person name="Yoshida Y."/>
            <person name="Fujiwara M."/>
            <person name="Mori M."/>
            <person name="Tomita M."/>
            <person name="Arakawa K."/>
        </authorList>
    </citation>
    <scope>NUCLEOTIDE SEQUENCE [LARGE SCALE GENOMIC DNA]</scope>
</reference>
<accession>A0A4Y2VUG1</accession>
<gene>
    <name evidence="1" type="ORF">AVEN_61295_1</name>
</gene>
<evidence type="ECO:0000313" key="1">
    <source>
        <dbReference type="EMBL" id="GBO28789.1"/>
    </source>
</evidence>
<evidence type="ECO:0000313" key="2">
    <source>
        <dbReference type="Proteomes" id="UP000499080"/>
    </source>
</evidence>
<dbReference type="EMBL" id="BGPR01051877">
    <property type="protein sequence ID" value="GBO28789.1"/>
    <property type="molecule type" value="Genomic_DNA"/>
</dbReference>
<dbReference type="Proteomes" id="UP000499080">
    <property type="component" value="Unassembled WGS sequence"/>
</dbReference>